<dbReference type="Proteomes" id="UP000231962">
    <property type="component" value="Unassembled WGS sequence"/>
</dbReference>
<dbReference type="EMBL" id="NPDY01000001">
    <property type="protein sequence ID" value="PJZ71425.1"/>
    <property type="molecule type" value="Genomic_DNA"/>
</dbReference>
<evidence type="ECO:0000313" key="1">
    <source>
        <dbReference type="EMBL" id="PJZ71425.1"/>
    </source>
</evidence>
<dbReference type="AlphaFoldDB" id="A0A2M9ZSL0"/>
<reference evidence="3 4" key="1">
    <citation type="submission" date="2017-07" db="EMBL/GenBank/DDBJ databases">
        <title>Leptospira spp. isolated from tropical soils.</title>
        <authorList>
            <person name="Thibeaux R."/>
            <person name="Iraola G."/>
            <person name="Ferres I."/>
            <person name="Bierque E."/>
            <person name="Girault D."/>
            <person name="Soupe-Gilbert M.-E."/>
            <person name="Picardeau M."/>
            <person name="Goarant C."/>
        </authorList>
    </citation>
    <scope>NUCLEOTIDE SEQUENCE [LARGE SCALE GENOMIC DNA]</scope>
    <source>
        <strain evidence="2 4">FH1-B-B1</strain>
        <strain evidence="1 3">FH1-B-C1</strain>
    </source>
</reference>
<sequence>MKYFSISKLISFLFLSFLILANLYLAITTREKMQVYQSNPPFLRFDFTDSYLEDRSSQIFHLVDGKLDSTWKKLRNSPQQADFDLELRLTHTLQEKIYVPRKWKAVQVIACSKNAPPLELSLILRESINVDKESRLPKDQIVKRVTLDFRNSEKETIQITENFTNVPQTDYPKGIFIWSVQGSFEQVGPEVCLREIQLVE</sequence>
<dbReference type="RefSeq" id="WP_100712406.1">
    <property type="nucleotide sequence ID" value="NZ_NPDZ01000001.1"/>
</dbReference>
<comment type="caution">
    <text evidence="2">The sequence shown here is derived from an EMBL/GenBank/DDBJ whole genome shotgun (WGS) entry which is preliminary data.</text>
</comment>
<protein>
    <submittedName>
        <fullName evidence="2">Uncharacterized protein</fullName>
    </submittedName>
</protein>
<organism evidence="2 4">
    <name type="scientific">Leptospira perolatii</name>
    <dbReference type="NCBI Taxonomy" id="2023191"/>
    <lineage>
        <taxon>Bacteria</taxon>
        <taxon>Pseudomonadati</taxon>
        <taxon>Spirochaetota</taxon>
        <taxon>Spirochaetia</taxon>
        <taxon>Leptospirales</taxon>
        <taxon>Leptospiraceae</taxon>
        <taxon>Leptospira</taxon>
    </lineage>
</organism>
<dbReference type="Proteomes" id="UP000231990">
    <property type="component" value="Unassembled WGS sequence"/>
</dbReference>
<gene>
    <name evidence="1" type="ORF">CH360_02690</name>
    <name evidence="2" type="ORF">CH373_02690</name>
</gene>
<evidence type="ECO:0000313" key="2">
    <source>
        <dbReference type="EMBL" id="PJZ74959.1"/>
    </source>
</evidence>
<dbReference type="EMBL" id="NPDZ01000001">
    <property type="protein sequence ID" value="PJZ74959.1"/>
    <property type="molecule type" value="Genomic_DNA"/>
</dbReference>
<name>A0A2M9ZSL0_9LEPT</name>
<keyword evidence="3" id="KW-1185">Reference proteome</keyword>
<proteinExistence type="predicted"/>
<evidence type="ECO:0000313" key="4">
    <source>
        <dbReference type="Proteomes" id="UP000231990"/>
    </source>
</evidence>
<dbReference type="OrthoDB" id="338843at2"/>
<accession>A0A2M9ZSL0</accession>
<evidence type="ECO:0000313" key="3">
    <source>
        <dbReference type="Proteomes" id="UP000231962"/>
    </source>
</evidence>